<comment type="caution">
    <text evidence="1">The sequence shown here is derived from an EMBL/GenBank/DDBJ whole genome shotgun (WGS) entry which is preliminary data.</text>
</comment>
<accession>A0ABP3E8U2</accession>
<reference evidence="2" key="1">
    <citation type="journal article" date="2019" name="Int. J. Syst. Evol. Microbiol.">
        <title>The Global Catalogue of Microorganisms (GCM) 10K type strain sequencing project: providing services to taxonomists for standard genome sequencing and annotation.</title>
        <authorList>
            <consortium name="The Broad Institute Genomics Platform"/>
            <consortium name="The Broad Institute Genome Sequencing Center for Infectious Disease"/>
            <person name="Wu L."/>
            <person name="Ma J."/>
        </authorList>
    </citation>
    <scope>NUCLEOTIDE SEQUENCE [LARGE SCALE GENOMIC DNA]</scope>
    <source>
        <strain evidence="2">JCM 10425</strain>
    </source>
</reference>
<dbReference type="EMBL" id="BAAAGX010000017">
    <property type="protein sequence ID" value="GAA0255559.1"/>
    <property type="molecule type" value="Genomic_DNA"/>
</dbReference>
<organism evidence="1 2">
    <name type="scientific">Cryptosporangium japonicum</name>
    <dbReference type="NCBI Taxonomy" id="80872"/>
    <lineage>
        <taxon>Bacteria</taxon>
        <taxon>Bacillati</taxon>
        <taxon>Actinomycetota</taxon>
        <taxon>Actinomycetes</taxon>
        <taxon>Cryptosporangiales</taxon>
        <taxon>Cryptosporangiaceae</taxon>
        <taxon>Cryptosporangium</taxon>
    </lineage>
</organism>
<proteinExistence type="predicted"/>
<keyword evidence="2" id="KW-1185">Reference proteome</keyword>
<evidence type="ECO:0000313" key="2">
    <source>
        <dbReference type="Proteomes" id="UP001500967"/>
    </source>
</evidence>
<dbReference type="RefSeq" id="WP_344650944.1">
    <property type="nucleotide sequence ID" value="NZ_BAAAGX010000017.1"/>
</dbReference>
<protein>
    <submittedName>
        <fullName evidence="1">Uncharacterized protein</fullName>
    </submittedName>
</protein>
<evidence type="ECO:0000313" key="1">
    <source>
        <dbReference type="EMBL" id="GAA0255559.1"/>
    </source>
</evidence>
<sequence>MRDHVIVKNERRALVAYSTNTQPIAGPEFGRFLRGAEAALDWATGATATAPVGPGTGPADAALIAAEIELCDVLLAGTASALTTVRNDPHYVNGVEHALRWLLELEAEPPVPLTEDTAPVAVPAA</sequence>
<dbReference type="Proteomes" id="UP001500967">
    <property type="component" value="Unassembled WGS sequence"/>
</dbReference>
<gene>
    <name evidence="1" type="ORF">GCM10009539_45970</name>
</gene>
<name>A0ABP3E8U2_9ACTN</name>